<reference evidence="6" key="1">
    <citation type="journal article" date="2021" name="PeerJ">
        <title>Extensive microbial diversity within the chicken gut microbiome revealed by metagenomics and culture.</title>
        <authorList>
            <person name="Gilroy R."/>
            <person name="Ravi A."/>
            <person name="Getino M."/>
            <person name="Pursley I."/>
            <person name="Horton D.L."/>
            <person name="Alikhan N.F."/>
            <person name="Baker D."/>
            <person name="Gharbi K."/>
            <person name="Hall N."/>
            <person name="Watson M."/>
            <person name="Adriaenssens E.M."/>
            <person name="Foster-Nyarko E."/>
            <person name="Jarju S."/>
            <person name="Secka A."/>
            <person name="Antonio M."/>
            <person name="Oren A."/>
            <person name="Chaudhuri R.R."/>
            <person name="La Ragione R."/>
            <person name="Hildebrand F."/>
            <person name="Pallen M.J."/>
        </authorList>
    </citation>
    <scope>NUCLEOTIDE SEQUENCE</scope>
    <source>
        <strain evidence="6">CHK186-1790</strain>
    </source>
</reference>
<evidence type="ECO:0000256" key="4">
    <source>
        <dbReference type="ARBA" id="ARBA00023315"/>
    </source>
</evidence>
<dbReference type="InterPro" id="IPR018357">
    <property type="entry name" value="Hexapep_transf_CS"/>
</dbReference>
<dbReference type="Pfam" id="PF12464">
    <property type="entry name" value="Mac"/>
    <property type="match status" value="1"/>
</dbReference>
<reference evidence="6" key="2">
    <citation type="submission" date="2021-04" db="EMBL/GenBank/DDBJ databases">
        <authorList>
            <person name="Gilroy R."/>
        </authorList>
    </citation>
    <scope>NUCLEOTIDE SEQUENCE</scope>
    <source>
        <strain evidence="6">CHK186-1790</strain>
    </source>
</reference>
<dbReference type="GO" id="GO:0008374">
    <property type="term" value="F:O-acyltransferase activity"/>
    <property type="evidence" value="ECO:0007669"/>
    <property type="project" value="TreeGrafter"/>
</dbReference>
<dbReference type="EMBL" id="DWWJ01000042">
    <property type="protein sequence ID" value="HJC40354.1"/>
    <property type="molecule type" value="Genomic_DNA"/>
</dbReference>
<dbReference type="InterPro" id="IPR024688">
    <property type="entry name" value="Mac_dom"/>
</dbReference>
<dbReference type="InterPro" id="IPR001451">
    <property type="entry name" value="Hexapep"/>
</dbReference>
<dbReference type="SUPFAM" id="SSF51161">
    <property type="entry name" value="Trimeric LpxA-like enzymes"/>
    <property type="match status" value="1"/>
</dbReference>
<dbReference type="InterPro" id="IPR011004">
    <property type="entry name" value="Trimer_LpxA-like_sf"/>
</dbReference>
<evidence type="ECO:0000313" key="6">
    <source>
        <dbReference type="EMBL" id="HJC40354.1"/>
    </source>
</evidence>
<evidence type="ECO:0000256" key="3">
    <source>
        <dbReference type="ARBA" id="ARBA00022737"/>
    </source>
</evidence>
<protein>
    <submittedName>
        <fullName evidence="6">Sugar O-acetyltransferase</fullName>
    </submittedName>
</protein>
<evidence type="ECO:0000259" key="5">
    <source>
        <dbReference type="SMART" id="SM01266"/>
    </source>
</evidence>
<dbReference type="AlphaFoldDB" id="A0A9D2NYW3"/>
<feature type="domain" description="Maltose/galactoside acetyltransferase" evidence="5">
    <location>
        <begin position="4"/>
        <end position="58"/>
    </location>
</feature>
<comment type="caution">
    <text evidence="6">The sequence shown here is derived from an EMBL/GenBank/DDBJ whole genome shotgun (WGS) entry which is preliminary data.</text>
</comment>
<proteinExistence type="inferred from homology"/>
<dbReference type="Proteomes" id="UP000823882">
    <property type="component" value="Unassembled WGS sequence"/>
</dbReference>
<keyword evidence="4" id="KW-0012">Acyltransferase</keyword>
<dbReference type="Gene3D" id="2.160.10.10">
    <property type="entry name" value="Hexapeptide repeat proteins"/>
    <property type="match status" value="1"/>
</dbReference>
<dbReference type="InterPro" id="IPR051159">
    <property type="entry name" value="Hexapeptide_acetyltransf"/>
</dbReference>
<dbReference type="Pfam" id="PF00132">
    <property type="entry name" value="Hexapep"/>
    <property type="match status" value="1"/>
</dbReference>
<dbReference type="SMART" id="SM01266">
    <property type="entry name" value="Mac"/>
    <property type="match status" value="1"/>
</dbReference>
<organism evidence="6 7">
    <name type="scientific">Candidatus Intestinimonas pullistercoris</name>
    <dbReference type="NCBI Taxonomy" id="2838623"/>
    <lineage>
        <taxon>Bacteria</taxon>
        <taxon>Bacillati</taxon>
        <taxon>Bacillota</taxon>
        <taxon>Clostridia</taxon>
        <taxon>Eubacteriales</taxon>
        <taxon>Intestinimonas</taxon>
    </lineage>
</organism>
<dbReference type="CDD" id="cd03357">
    <property type="entry name" value="LbH_MAT_GAT"/>
    <property type="match status" value="1"/>
</dbReference>
<keyword evidence="2" id="KW-0808">Transferase</keyword>
<evidence type="ECO:0000256" key="2">
    <source>
        <dbReference type="ARBA" id="ARBA00022679"/>
    </source>
</evidence>
<keyword evidence="3" id="KW-0677">Repeat</keyword>
<dbReference type="PANTHER" id="PTHR23416:SF23">
    <property type="entry name" value="ACETYLTRANSFERASE C18B11.09C-RELATED"/>
    <property type="match status" value="1"/>
</dbReference>
<dbReference type="PANTHER" id="PTHR23416">
    <property type="entry name" value="SIALIC ACID SYNTHASE-RELATED"/>
    <property type="match status" value="1"/>
</dbReference>
<evidence type="ECO:0000313" key="7">
    <source>
        <dbReference type="Proteomes" id="UP000823882"/>
    </source>
</evidence>
<name>A0A9D2NYW3_9FIRM</name>
<dbReference type="FunFam" id="2.160.10.10:FF:000025">
    <property type="entry name" value="Hexapeptide-repeat containing-acetyltransferase"/>
    <property type="match status" value="1"/>
</dbReference>
<comment type="similarity">
    <text evidence="1">Belongs to the transferase hexapeptide repeat family.</text>
</comment>
<accession>A0A9D2NYW3</accession>
<evidence type="ECO:0000256" key="1">
    <source>
        <dbReference type="ARBA" id="ARBA00007274"/>
    </source>
</evidence>
<sequence length="190" mass="20315">MTEKEKMLTGALYDPGDPELTALRQRAQALCRKICLDDSGDPETRCALLKELFGATGAWAYVEPNFRCDYGFNIRVGENFYANYDCIMLDSAPITIGAECMFGPRVSLITATHPVEALVRSPGEGQVGEYAQPITIGDRVWLGAGVIVNPGVTIGEGAVVASGAVVTRDIPPYTLAAGVPAVVKKELPRP</sequence>
<dbReference type="PROSITE" id="PS00101">
    <property type="entry name" value="HEXAPEP_TRANSFERASES"/>
    <property type="match status" value="1"/>
</dbReference>
<gene>
    <name evidence="6" type="ORF">H9701_02225</name>
</gene>
<dbReference type="GO" id="GO:0016407">
    <property type="term" value="F:acetyltransferase activity"/>
    <property type="evidence" value="ECO:0007669"/>
    <property type="project" value="InterPro"/>
</dbReference>